<dbReference type="AlphaFoldDB" id="A0A6N2NJU5"/>
<reference evidence="1" key="1">
    <citation type="submission" date="2019-03" db="EMBL/GenBank/DDBJ databases">
        <authorList>
            <person name="Mank J."/>
            <person name="Almeida P."/>
        </authorList>
    </citation>
    <scope>NUCLEOTIDE SEQUENCE</scope>
    <source>
        <strain evidence="1">78183</strain>
    </source>
</reference>
<accession>A0A6N2NJU5</accession>
<name>A0A6N2NJU5_SALVM</name>
<proteinExistence type="predicted"/>
<protein>
    <submittedName>
        <fullName evidence="1">Uncharacterized protein</fullName>
    </submittedName>
</protein>
<evidence type="ECO:0000313" key="1">
    <source>
        <dbReference type="EMBL" id="VFU62645.1"/>
    </source>
</evidence>
<gene>
    <name evidence="1" type="ORF">SVIM_LOCUS474274</name>
</gene>
<organism evidence="1">
    <name type="scientific">Salix viminalis</name>
    <name type="common">Common osier</name>
    <name type="synonym">Basket willow</name>
    <dbReference type="NCBI Taxonomy" id="40686"/>
    <lineage>
        <taxon>Eukaryota</taxon>
        <taxon>Viridiplantae</taxon>
        <taxon>Streptophyta</taxon>
        <taxon>Embryophyta</taxon>
        <taxon>Tracheophyta</taxon>
        <taxon>Spermatophyta</taxon>
        <taxon>Magnoliopsida</taxon>
        <taxon>eudicotyledons</taxon>
        <taxon>Gunneridae</taxon>
        <taxon>Pentapetalae</taxon>
        <taxon>rosids</taxon>
        <taxon>fabids</taxon>
        <taxon>Malpighiales</taxon>
        <taxon>Salicaceae</taxon>
        <taxon>Saliceae</taxon>
        <taxon>Salix</taxon>
    </lineage>
</organism>
<sequence>MIQCNWWIKSGQQMIILNFNIISNGCEHFLLCDDKHDPDSCSKDSWWLEAIKVADVIENKQKTSDSINEEDDNWWMAVEETASQSELIHSSNKWVLTDG</sequence>
<dbReference type="EMBL" id="CAADRP010002163">
    <property type="protein sequence ID" value="VFU62645.1"/>
    <property type="molecule type" value="Genomic_DNA"/>
</dbReference>